<evidence type="ECO:0000256" key="5">
    <source>
        <dbReference type="PIRSR" id="PIRSR001109-2"/>
    </source>
</evidence>
<feature type="domain" description="S-adenosyl-L-homocysteine hydrolase NAD binding" evidence="7">
    <location>
        <begin position="192"/>
        <end position="353"/>
    </location>
</feature>
<dbReference type="SMART" id="SM00997">
    <property type="entry name" value="AdoHcyase_NAD"/>
    <property type="match status" value="1"/>
</dbReference>
<feature type="binding site" evidence="4">
    <location>
        <position position="191"/>
    </location>
    <ligand>
        <name>substrate</name>
    </ligand>
</feature>
<evidence type="ECO:0000256" key="4">
    <source>
        <dbReference type="PIRSR" id="PIRSR001109-1"/>
    </source>
</evidence>
<feature type="binding site" evidence="4">
    <location>
        <position position="157"/>
    </location>
    <ligand>
        <name>substrate</name>
    </ligand>
</feature>
<feature type="binding site" evidence="4">
    <location>
        <position position="132"/>
    </location>
    <ligand>
        <name>substrate</name>
    </ligand>
</feature>
<keyword evidence="3 5" id="KW-0520">NAD</keyword>
<comment type="caution">
    <text evidence="8">The sequence shown here is derived from an EMBL/GenBank/DDBJ whole genome shotgun (WGS) entry which is preliminary data.</text>
</comment>
<comment type="cofactor">
    <cofactor evidence="5">
        <name>NAD(+)</name>
        <dbReference type="ChEBI" id="CHEBI:57540"/>
    </cofactor>
    <text evidence="5">Binds 1 NAD(+) per subunit.</text>
</comment>
<evidence type="ECO:0000256" key="2">
    <source>
        <dbReference type="ARBA" id="ARBA00022563"/>
    </source>
</evidence>
<dbReference type="InterPro" id="IPR000043">
    <property type="entry name" value="Adenosylhomocysteinase-like"/>
</dbReference>
<feature type="binding site" evidence="4">
    <location>
        <position position="60"/>
    </location>
    <ligand>
        <name>substrate</name>
    </ligand>
</feature>
<dbReference type="SUPFAM" id="SSF52283">
    <property type="entry name" value="Formate/glycerate dehydrogenase catalytic domain-like"/>
    <property type="match status" value="1"/>
</dbReference>
<feature type="binding site" evidence="5">
    <location>
        <position position="244"/>
    </location>
    <ligand>
        <name>NAD(+)</name>
        <dbReference type="ChEBI" id="CHEBI:57540"/>
    </ligand>
</feature>
<dbReference type="InterPro" id="IPR020082">
    <property type="entry name" value="S-Ado-L-homoCys_hydrolase_CS"/>
</dbReference>
<dbReference type="GO" id="GO:0033353">
    <property type="term" value="P:S-adenosylmethionine cycle"/>
    <property type="evidence" value="ECO:0007669"/>
    <property type="project" value="TreeGrafter"/>
</dbReference>
<evidence type="ECO:0000256" key="6">
    <source>
        <dbReference type="SAM" id="Coils"/>
    </source>
</evidence>
<dbReference type="Proteomes" id="UP001146793">
    <property type="component" value="Unassembled WGS sequence"/>
</dbReference>
<dbReference type="GO" id="GO:0006730">
    <property type="term" value="P:one-carbon metabolic process"/>
    <property type="evidence" value="ECO:0007669"/>
    <property type="project" value="UniProtKB-KW"/>
</dbReference>
<dbReference type="AlphaFoldDB" id="A0AAV7ZEB6"/>
<evidence type="ECO:0000256" key="1">
    <source>
        <dbReference type="ARBA" id="ARBA00007122"/>
    </source>
</evidence>
<dbReference type="PROSITE" id="PS00739">
    <property type="entry name" value="ADOHCYASE_2"/>
    <property type="match status" value="1"/>
</dbReference>
<dbReference type="Pfam" id="PF05221">
    <property type="entry name" value="AdoHcyase"/>
    <property type="match status" value="1"/>
</dbReference>
<dbReference type="PANTHER" id="PTHR23420">
    <property type="entry name" value="ADENOSYLHOMOCYSTEINASE"/>
    <property type="match status" value="1"/>
</dbReference>
<comment type="similarity">
    <text evidence="1">Belongs to the adenosylhomocysteinase family.</text>
</comment>
<gene>
    <name evidence="8" type="ORF">M0812_15582</name>
</gene>
<dbReference type="GO" id="GO:0005829">
    <property type="term" value="C:cytosol"/>
    <property type="evidence" value="ECO:0007669"/>
    <property type="project" value="TreeGrafter"/>
</dbReference>
<dbReference type="InterPro" id="IPR042172">
    <property type="entry name" value="Adenosylhomocyst_ase-like_sf"/>
</dbReference>
<protein>
    <submittedName>
        <fullName evidence="8">Adenosylhomocysteinase</fullName>
    </submittedName>
</protein>
<dbReference type="Gene3D" id="3.40.50.720">
    <property type="entry name" value="NAD(P)-binding Rossmann-like Domain"/>
    <property type="match status" value="1"/>
</dbReference>
<sequence>MIKTQKGKTYHVKDLKLFKQGKYNVQLAEKNMLSLLHLRTRYVKERPFQNLRIGVNLCVTKETAVLVETLVAGGAKISLCSSNPMATQDDVAAYLASQDSIQVWAYKNESLDDFTKFLTKVSNFKPHIIIDDGGDLTAKIHHKFPTIAKSIIGGCEETTIGITRINNMSKQNILQFPVIAVNDTKTKKLVDNYYGTGQSTIDGIMRTTNTLFAGKVVVVSGYGPCGKGVSMISRGLGSNVIVTEVNPFRALEAVYDGYRVMPISKAVLEGDIYITVTGNKNVIRFEHVKQMKRGSILANSGHYDYEIDVKNIYKNCKKIINIREYVEECWIDEKNYVYILSKGRVVNLSGAEGNPSEIMSTSFLGQCLACEYLLKMRGNLPKELIRFPEEMDKKIAQIQIKSMNVEIDVLNEELEKESENIKK</sequence>
<dbReference type="CDD" id="cd00401">
    <property type="entry name" value="SAHH"/>
    <property type="match status" value="1"/>
</dbReference>
<dbReference type="EMBL" id="JANTQA010000032">
    <property type="protein sequence ID" value="KAJ3439550.1"/>
    <property type="molecule type" value="Genomic_DNA"/>
</dbReference>
<evidence type="ECO:0000256" key="3">
    <source>
        <dbReference type="ARBA" id="ARBA00023027"/>
    </source>
</evidence>
<evidence type="ECO:0000313" key="9">
    <source>
        <dbReference type="Proteomes" id="UP001146793"/>
    </source>
</evidence>
<feature type="binding site" evidence="5">
    <location>
        <begin position="300"/>
        <end position="302"/>
    </location>
    <ligand>
        <name>NAD(+)</name>
        <dbReference type="ChEBI" id="CHEBI:57540"/>
    </ligand>
</feature>
<dbReference type="InterPro" id="IPR015878">
    <property type="entry name" value="Ado_hCys_hydrolase_NAD-bd"/>
</dbReference>
<feature type="binding site" evidence="5">
    <location>
        <begin position="223"/>
        <end position="228"/>
    </location>
    <ligand>
        <name>NAD(+)</name>
        <dbReference type="ChEBI" id="CHEBI:57540"/>
    </ligand>
</feature>
<organism evidence="8 9">
    <name type="scientific">Anaeramoeba flamelloides</name>
    <dbReference type="NCBI Taxonomy" id="1746091"/>
    <lineage>
        <taxon>Eukaryota</taxon>
        <taxon>Metamonada</taxon>
        <taxon>Anaeramoebidae</taxon>
        <taxon>Anaeramoeba</taxon>
    </lineage>
</organism>
<dbReference type="PIRSF" id="PIRSF001109">
    <property type="entry name" value="Ad_hcy_hydrolase"/>
    <property type="match status" value="1"/>
</dbReference>
<evidence type="ECO:0000259" key="7">
    <source>
        <dbReference type="SMART" id="SM00997"/>
    </source>
</evidence>
<name>A0AAV7ZEB6_9EUKA</name>
<feature type="binding site" evidence="5">
    <location>
        <position position="347"/>
    </location>
    <ligand>
        <name>NAD(+)</name>
        <dbReference type="ChEBI" id="CHEBI:57540"/>
    </ligand>
</feature>
<keyword evidence="2" id="KW-0554">One-carbon metabolism</keyword>
<dbReference type="SUPFAM" id="SSF51735">
    <property type="entry name" value="NAD(P)-binding Rossmann-fold domains"/>
    <property type="match status" value="1"/>
</dbReference>
<dbReference type="NCBIfam" id="NF004005">
    <property type="entry name" value="PRK05476.2-3"/>
    <property type="match status" value="1"/>
</dbReference>
<feature type="binding site" evidence="4">
    <location>
        <position position="187"/>
    </location>
    <ligand>
        <name>substrate</name>
    </ligand>
</feature>
<feature type="coiled-coil region" evidence="6">
    <location>
        <begin position="393"/>
        <end position="420"/>
    </location>
</feature>
<evidence type="ECO:0000313" key="8">
    <source>
        <dbReference type="EMBL" id="KAJ3439550.1"/>
    </source>
</evidence>
<reference evidence="8" key="1">
    <citation type="submission" date="2022-08" db="EMBL/GenBank/DDBJ databases">
        <title>Novel sulphate-reducing endosymbionts in the free-living metamonad Anaeramoeba.</title>
        <authorList>
            <person name="Jerlstrom-Hultqvist J."/>
            <person name="Cepicka I."/>
            <person name="Gallot-Lavallee L."/>
            <person name="Salas-Leiva D."/>
            <person name="Curtis B.A."/>
            <person name="Zahonova K."/>
            <person name="Pipaliya S."/>
            <person name="Dacks J."/>
            <person name="Roger A.J."/>
        </authorList>
    </citation>
    <scope>NUCLEOTIDE SEQUENCE</scope>
    <source>
        <strain evidence="8">Busselton2</strain>
    </source>
</reference>
<dbReference type="GO" id="GO:0004013">
    <property type="term" value="F:adenosylhomocysteinase activity"/>
    <property type="evidence" value="ECO:0007669"/>
    <property type="project" value="TreeGrafter"/>
</dbReference>
<dbReference type="PANTHER" id="PTHR23420:SF0">
    <property type="entry name" value="ADENOSYLHOMOCYSTEINASE"/>
    <property type="match status" value="1"/>
</dbReference>
<proteinExistence type="inferred from homology"/>
<keyword evidence="6" id="KW-0175">Coiled coil</keyword>
<dbReference type="SMART" id="SM00996">
    <property type="entry name" value="AdoHcyase"/>
    <property type="match status" value="1"/>
</dbReference>
<dbReference type="InterPro" id="IPR036291">
    <property type="entry name" value="NAD(P)-bd_dom_sf"/>
</dbReference>
<dbReference type="Gene3D" id="3.40.50.1480">
    <property type="entry name" value="Adenosylhomocysteinase-like"/>
    <property type="match status" value="1"/>
</dbReference>
<dbReference type="Pfam" id="PF00670">
    <property type="entry name" value="AdoHcyase_NAD"/>
    <property type="match status" value="1"/>
</dbReference>
<accession>A0AAV7ZEB6</accession>